<dbReference type="InParanoid" id="D8TRS9"/>
<dbReference type="EMBL" id="GL378334">
    <property type="protein sequence ID" value="EFJ49824.1"/>
    <property type="molecule type" value="Genomic_DNA"/>
</dbReference>
<organism evidence="3">
    <name type="scientific">Volvox carteri f. nagariensis</name>
    <dbReference type="NCBI Taxonomy" id="3068"/>
    <lineage>
        <taxon>Eukaryota</taxon>
        <taxon>Viridiplantae</taxon>
        <taxon>Chlorophyta</taxon>
        <taxon>core chlorophytes</taxon>
        <taxon>Chlorophyceae</taxon>
        <taxon>CS clade</taxon>
        <taxon>Chlamydomonadales</taxon>
        <taxon>Volvocaceae</taxon>
        <taxon>Volvox</taxon>
    </lineage>
</organism>
<feature type="non-terminal residue" evidence="2">
    <location>
        <position position="1"/>
    </location>
</feature>
<dbReference type="Gene3D" id="6.10.140.1790">
    <property type="match status" value="1"/>
</dbReference>
<sequence length="52" mass="6357">RSPSPEPIYNEFGIRLNTREQRTREKLQERRTELIMELIKKNPNYKPPADFR</sequence>
<dbReference type="Pfam" id="PF16275">
    <property type="entry name" value="SF1-HH"/>
    <property type="match status" value="1"/>
</dbReference>
<dbReference type="STRING" id="3068.D8TRS9"/>
<evidence type="ECO:0000259" key="1">
    <source>
        <dbReference type="Pfam" id="PF16275"/>
    </source>
</evidence>
<dbReference type="RefSeq" id="XP_002949331.1">
    <property type="nucleotide sequence ID" value="XM_002949285.1"/>
</dbReference>
<dbReference type="eggNOG" id="KOG0119">
    <property type="taxonomic scope" value="Eukaryota"/>
</dbReference>
<dbReference type="InterPro" id="IPR047086">
    <property type="entry name" value="SF1-HH_sf"/>
</dbReference>
<dbReference type="Proteomes" id="UP000001058">
    <property type="component" value="Unassembled WGS sequence"/>
</dbReference>
<protein>
    <recommendedName>
        <fullName evidence="1">Splicing factor 1 helix-hairpin domain-containing protein</fullName>
    </recommendedName>
</protein>
<evidence type="ECO:0000313" key="3">
    <source>
        <dbReference type="Proteomes" id="UP000001058"/>
    </source>
</evidence>
<accession>D8TRS9</accession>
<proteinExistence type="predicted"/>
<dbReference type="GeneID" id="9618501"/>
<dbReference type="OrthoDB" id="10021397at2759"/>
<name>D8TRS9_VOLCA</name>
<evidence type="ECO:0000313" key="2">
    <source>
        <dbReference type="EMBL" id="EFJ49824.1"/>
    </source>
</evidence>
<gene>
    <name evidence="2" type="ORF">VOLCADRAFT_39414</name>
</gene>
<feature type="non-terminal residue" evidence="2">
    <location>
        <position position="52"/>
    </location>
</feature>
<dbReference type="InterPro" id="IPR032570">
    <property type="entry name" value="SF1-HH"/>
</dbReference>
<feature type="domain" description="Splicing factor 1 helix-hairpin" evidence="1">
    <location>
        <begin position="1"/>
        <end position="52"/>
    </location>
</feature>
<keyword evidence="3" id="KW-1185">Reference proteome</keyword>
<reference evidence="2 3" key="1">
    <citation type="journal article" date="2010" name="Science">
        <title>Genomic analysis of organismal complexity in the multicellular green alga Volvox carteri.</title>
        <authorList>
            <person name="Prochnik S.E."/>
            <person name="Umen J."/>
            <person name="Nedelcu A.M."/>
            <person name="Hallmann A."/>
            <person name="Miller S.M."/>
            <person name="Nishii I."/>
            <person name="Ferris P."/>
            <person name="Kuo A."/>
            <person name="Mitros T."/>
            <person name="Fritz-Laylin L.K."/>
            <person name="Hellsten U."/>
            <person name="Chapman J."/>
            <person name="Simakov O."/>
            <person name="Rensing S.A."/>
            <person name="Terry A."/>
            <person name="Pangilinan J."/>
            <person name="Kapitonov V."/>
            <person name="Jurka J."/>
            <person name="Salamov A."/>
            <person name="Shapiro H."/>
            <person name="Schmutz J."/>
            <person name="Grimwood J."/>
            <person name="Lindquist E."/>
            <person name="Lucas S."/>
            <person name="Grigoriev I.V."/>
            <person name="Schmitt R."/>
            <person name="Kirk D."/>
            <person name="Rokhsar D.S."/>
        </authorList>
    </citation>
    <scope>NUCLEOTIDE SEQUENCE [LARGE SCALE GENOMIC DNA]</scope>
    <source>
        <strain evidence="3">f. Nagariensis / Eve</strain>
    </source>
</reference>
<dbReference type="KEGG" id="vcn:VOLCADRAFT_39414"/>
<dbReference type="AlphaFoldDB" id="D8TRS9"/>